<dbReference type="Gene3D" id="1.20.90.10">
    <property type="entry name" value="Phospholipase A2 domain"/>
    <property type="match status" value="1"/>
</dbReference>
<name>A0A7T7F2J2_9BACT</name>
<protein>
    <submittedName>
        <fullName evidence="2">Uncharacterized protein</fullName>
    </submittedName>
</protein>
<evidence type="ECO:0000256" key="1">
    <source>
        <dbReference type="SAM" id="SignalP"/>
    </source>
</evidence>
<sequence>MTRLNLPLIASALCLMVLASCQSPKTLRPFTTDGCSMFPDRSPDGKYDWKDCCLIHDVAYWQGGTRKQREAADQALHDDVLAATGDAALAATMFRGVRLGGSPYFPTGYRWGYGWSYRRGYKPLNLWEKAQVKARLHDYLEDRPDKRKVLEPANPQLFAE</sequence>
<dbReference type="SUPFAM" id="SSF48619">
    <property type="entry name" value="Phospholipase A2, PLA2"/>
    <property type="match status" value="1"/>
</dbReference>
<organism evidence="2 3">
    <name type="scientific">Sulfuriroseicoccus oceanibius</name>
    <dbReference type="NCBI Taxonomy" id="2707525"/>
    <lineage>
        <taxon>Bacteria</taxon>
        <taxon>Pseudomonadati</taxon>
        <taxon>Verrucomicrobiota</taxon>
        <taxon>Verrucomicrobiia</taxon>
        <taxon>Verrucomicrobiales</taxon>
        <taxon>Verrucomicrobiaceae</taxon>
        <taxon>Sulfuriroseicoccus</taxon>
    </lineage>
</organism>
<dbReference type="EMBL" id="CP066776">
    <property type="protein sequence ID" value="QQL45380.1"/>
    <property type="molecule type" value="Genomic_DNA"/>
</dbReference>
<accession>A0A7T7F2J2</accession>
<dbReference type="GO" id="GO:0006644">
    <property type="term" value="P:phospholipid metabolic process"/>
    <property type="evidence" value="ECO:0007669"/>
    <property type="project" value="InterPro"/>
</dbReference>
<dbReference type="KEGG" id="soa:G3M56_001960"/>
<dbReference type="RefSeq" id="WP_235203532.1">
    <property type="nucleotide sequence ID" value="NZ_CP066776.1"/>
</dbReference>
<gene>
    <name evidence="2" type="ORF">G3M56_001960</name>
</gene>
<dbReference type="GO" id="GO:0050482">
    <property type="term" value="P:arachidonate secretion"/>
    <property type="evidence" value="ECO:0007669"/>
    <property type="project" value="InterPro"/>
</dbReference>
<dbReference type="PROSITE" id="PS51257">
    <property type="entry name" value="PROKAR_LIPOPROTEIN"/>
    <property type="match status" value="1"/>
</dbReference>
<dbReference type="AlphaFoldDB" id="A0A7T7F2J2"/>
<dbReference type="Proteomes" id="UP000475117">
    <property type="component" value="Chromosome"/>
</dbReference>
<keyword evidence="1" id="KW-0732">Signal</keyword>
<proteinExistence type="predicted"/>
<evidence type="ECO:0000313" key="3">
    <source>
        <dbReference type="Proteomes" id="UP000475117"/>
    </source>
</evidence>
<keyword evidence="3" id="KW-1185">Reference proteome</keyword>
<evidence type="ECO:0000313" key="2">
    <source>
        <dbReference type="EMBL" id="QQL45380.1"/>
    </source>
</evidence>
<dbReference type="InterPro" id="IPR036444">
    <property type="entry name" value="PLipase_A2_dom_sf"/>
</dbReference>
<reference evidence="2 3" key="1">
    <citation type="submission" date="2020-12" db="EMBL/GenBank/DDBJ databases">
        <title>Sulforoseuscoccus oceanibium gen. nov., sp. nov., a representative of the phylum Verrucomicrobia with special cytoplasmic membrane, and proposal of Sulforoseuscoccusaceae fam. nov.</title>
        <authorList>
            <person name="Xi F."/>
        </authorList>
    </citation>
    <scope>NUCLEOTIDE SEQUENCE [LARGE SCALE GENOMIC DNA]</scope>
    <source>
        <strain evidence="2 3">T37</strain>
    </source>
</reference>
<feature type="signal peptide" evidence="1">
    <location>
        <begin position="1"/>
        <end position="19"/>
    </location>
</feature>
<dbReference type="GO" id="GO:0004623">
    <property type="term" value="F:phospholipase A2 activity"/>
    <property type="evidence" value="ECO:0007669"/>
    <property type="project" value="InterPro"/>
</dbReference>
<feature type="chain" id="PRO_5031431167" evidence="1">
    <location>
        <begin position="20"/>
        <end position="160"/>
    </location>
</feature>